<reference evidence="4 5" key="1">
    <citation type="submission" date="2018-04" db="EMBL/GenBank/DDBJ databases">
        <title>Genomic Encyclopedia of Type Strains, Phase IV (KMG-IV): sequencing the most valuable type-strain genomes for metagenomic binning, comparative biology and taxonomic classification.</title>
        <authorList>
            <person name="Goeker M."/>
        </authorList>
    </citation>
    <scope>NUCLEOTIDE SEQUENCE [LARGE SCALE GENOMIC DNA]</scope>
    <source>
        <strain evidence="4 5">DSM 104150</strain>
    </source>
</reference>
<dbReference type="PANTHER" id="PTHR30469:SF38">
    <property type="entry name" value="HLYD FAMILY SECRETION PROTEIN"/>
    <property type="match status" value="1"/>
</dbReference>
<comment type="similarity">
    <text evidence="1">Belongs to the membrane fusion protein (MFP) (TC 8.A.1) family.</text>
</comment>
<dbReference type="InterPro" id="IPR006143">
    <property type="entry name" value="RND_pump_MFP"/>
</dbReference>
<feature type="domain" description="Multidrug resistance protein MdtA-like barrel-sandwich hybrid" evidence="2">
    <location>
        <begin position="29"/>
        <end position="165"/>
    </location>
</feature>
<evidence type="ECO:0000259" key="3">
    <source>
        <dbReference type="Pfam" id="PF25954"/>
    </source>
</evidence>
<dbReference type="Gene3D" id="1.10.287.470">
    <property type="entry name" value="Helix hairpin bin"/>
    <property type="match status" value="1"/>
</dbReference>
<sequence>MFDVPTVVVEQRAVPLVYTATGTVVSDERVQISSRTTAYVRTLEVREGQRVRQGQLLAHLDSQDLDARIRAATAARDQALATQADAERDAKDSATLFARGLVAEAHQRKTQLALAAATEAAIAAEAELSRTQSERQYTQIVSPVAGVVVARHRHAGDLITPGTPLLTVESDTALLFQTEVPEQRVAGIAEGDAVAVKVDAVQQSFSGEVVRRVSSGNPVTRGFEVKIALPASSGLLPGMFGRAAFTVGQRQALVVPLSALADRGGLKGVFVAGPDQKLRFRWLRTGHIVADGVLAEAGLDAGERIVERVPADMRDGDVLAAATHHG</sequence>
<dbReference type="Pfam" id="PF25917">
    <property type="entry name" value="BSH_RND"/>
    <property type="match status" value="1"/>
</dbReference>
<protein>
    <submittedName>
        <fullName evidence="4">RND family efflux transporter MFP subunit</fullName>
    </submittedName>
</protein>
<evidence type="ECO:0000313" key="5">
    <source>
        <dbReference type="Proteomes" id="UP000248330"/>
    </source>
</evidence>
<evidence type="ECO:0000256" key="1">
    <source>
        <dbReference type="ARBA" id="ARBA00009477"/>
    </source>
</evidence>
<dbReference type="Pfam" id="PF25954">
    <property type="entry name" value="Beta-barrel_RND_2"/>
    <property type="match status" value="1"/>
</dbReference>
<feature type="domain" description="CusB-like beta-barrel" evidence="3">
    <location>
        <begin position="178"/>
        <end position="246"/>
    </location>
</feature>
<dbReference type="RefSeq" id="WP_170124112.1">
    <property type="nucleotide sequence ID" value="NZ_CAWNXA010000013.1"/>
</dbReference>
<proteinExistence type="inferred from homology"/>
<dbReference type="EMBL" id="QICN01000013">
    <property type="protein sequence ID" value="PXV64278.1"/>
    <property type="molecule type" value="Genomic_DNA"/>
</dbReference>
<dbReference type="Gene3D" id="2.40.50.100">
    <property type="match status" value="1"/>
</dbReference>
<evidence type="ECO:0000259" key="2">
    <source>
        <dbReference type="Pfam" id="PF25917"/>
    </source>
</evidence>
<dbReference type="NCBIfam" id="TIGR01730">
    <property type="entry name" value="RND_mfp"/>
    <property type="match status" value="1"/>
</dbReference>
<dbReference type="InterPro" id="IPR058625">
    <property type="entry name" value="MdtA-like_BSH"/>
</dbReference>
<dbReference type="GO" id="GO:1990281">
    <property type="term" value="C:efflux pump complex"/>
    <property type="evidence" value="ECO:0007669"/>
    <property type="project" value="TreeGrafter"/>
</dbReference>
<dbReference type="PANTHER" id="PTHR30469">
    <property type="entry name" value="MULTIDRUG RESISTANCE PROTEIN MDTA"/>
    <property type="match status" value="1"/>
</dbReference>
<dbReference type="GO" id="GO:0015562">
    <property type="term" value="F:efflux transmembrane transporter activity"/>
    <property type="evidence" value="ECO:0007669"/>
    <property type="project" value="TreeGrafter"/>
</dbReference>
<dbReference type="Gene3D" id="2.40.420.20">
    <property type="match status" value="1"/>
</dbReference>
<comment type="caution">
    <text evidence="4">The sequence shown here is derived from an EMBL/GenBank/DDBJ whole genome shotgun (WGS) entry which is preliminary data.</text>
</comment>
<accession>A0A318E6J2</accession>
<evidence type="ECO:0000313" key="4">
    <source>
        <dbReference type="EMBL" id="PXV64278.1"/>
    </source>
</evidence>
<dbReference type="InterPro" id="IPR058792">
    <property type="entry name" value="Beta-barrel_RND_2"/>
</dbReference>
<keyword evidence="5" id="KW-1185">Reference proteome</keyword>
<organism evidence="4 5">
    <name type="scientific">Sinimarinibacterium flocculans</name>
    <dbReference type="NCBI Taxonomy" id="985250"/>
    <lineage>
        <taxon>Bacteria</taxon>
        <taxon>Pseudomonadati</taxon>
        <taxon>Pseudomonadota</taxon>
        <taxon>Gammaproteobacteria</taxon>
        <taxon>Nevskiales</taxon>
        <taxon>Nevskiaceae</taxon>
        <taxon>Sinimarinibacterium</taxon>
    </lineage>
</organism>
<name>A0A318E6J2_9GAMM</name>
<dbReference type="SUPFAM" id="SSF111369">
    <property type="entry name" value="HlyD-like secretion proteins"/>
    <property type="match status" value="1"/>
</dbReference>
<gene>
    <name evidence="4" type="ORF">C8D93_11372</name>
</gene>
<dbReference type="Gene3D" id="2.40.30.170">
    <property type="match status" value="1"/>
</dbReference>
<dbReference type="Proteomes" id="UP000248330">
    <property type="component" value="Unassembled WGS sequence"/>
</dbReference>
<dbReference type="AlphaFoldDB" id="A0A318E6J2"/>